<sequence length="392" mass="44055">MIETNVNDQPGTEILCFSHLRWDFVYQRPQHLLSRAGRKGLVHYWEEPVWTAVSRPELSVHSGGDGVRVLTPQIPHGSTAGEAHAALRSLLDHYLATNGTRDFISWYYTPMALLFSEHLNPAVTVYDCMDELSAFQGAPPGLIEQERRLFELADVVFAGGASLFASKRTQHSNVHLFPSSIDQNHFATARQFQAEPEDQKAIPRPRVGFYGVLDERLDQELLRSLAAARRDWHFVLIGPVVKIAEEHLPKATNIHYLGQKTYASLPRYLSGWEVAMQPFAINDSTKFISPTKTPEFLAAGKPVVSTAISDVVRPYGELGLVEIAEDLESFLDGISRCLISDVQAHNTRVDKFLCGRSWDKTFDEMWMCIDQSIRHDSKPAKESVGELSVLRV</sequence>
<evidence type="ECO:0000313" key="2">
    <source>
        <dbReference type="Proteomes" id="UP000538666"/>
    </source>
</evidence>
<keyword evidence="2" id="KW-1185">Reference proteome</keyword>
<dbReference type="EMBL" id="JACHEK010000004">
    <property type="protein sequence ID" value="MBB6144538.1"/>
    <property type="molecule type" value="Genomic_DNA"/>
</dbReference>
<dbReference type="GO" id="GO:0016740">
    <property type="term" value="F:transferase activity"/>
    <property type="evidence" value="ECO:0007669"/>
    <property type="project" value="UniProtKB-KW"/>
</dbReference>
<dbReference type="SUPFAM" id="SSF53756">
    <property type="entry name" value="UDP-Glycosyltransferase/glycogen phosphorylase"/>
    <property type="match status" value="1"/>
</dbReference>
<dbReference type="RefSeq" id="WP_050058861.1">
    <property type="nucleotide sequence ID" value="NZ_JACHEK010000004.1"/>
</dbReference>
<keyword evidence="1" id="KW-0808">Transferase</keyword>
<gene>
    <name evidence="1" type="ORF">HNQ77_002490</name>
</gene>
<dbReference type="Proteomes" id="UP000538666">
    <property type="component" value="Unassembled WGS sequence"/>
</dbReference>
<dbReference type="OrthoDB" id="9816564at2"/>
<dbReference type="Gene3D" id="3.40.50.2000">
    <property type="entry name" value="Glycogen Phosphorylase B"/>
    <property type="match status" value="1"/>
</dbReference>
<dbReference type="Pfam" id="PF13692">
    <property type="entry name" value="Glyco_trans_1_4"/>
    <property type="match status" value="1"/>
</dbReference>
<comment type="caution">
    <text evidence="1">The sequence shown here is derived from an EMBL/GenBank/DDBJ whole genome shotgun (WGS) entry which is preliminary data.</text>
</comment>
<evidence type="ECO:0000313" key="1">
    <source>
        <dbReference type="EMBL" id="MBB6144538.1"/>
    </source>
</evidence>
<dbReference type="AlphaFoldDB" id="A0A841K1L4"/>
<dbReference type="CDD" id="cd04950">
    <property type="entry name" value="GT4_TuaH-like"/>
    <property type="match status" value="1"/>
</dbReference>
<name>A0A841K1L4_9BACT</name>
<accession>A0A841K1L4</accession>
<protein>
    <submittedName>
        <fullName evidence="1">Glycosyltransferase involved in cell wall biosynthesis</fullName>
    </submittedName>
</protein>
<reference evidence="1 2" key="1">
    <citation type="submission" date="2020-08" db="EMBL/GenBank/DDBJ databases">
        <title>Genomic Encyclopedia of Type Strains, Phase IV (KMG-IV): sequencing the most valuable type-strain genomes for metagenomic binning, comparative biology and taxonomic classification.</title>
        <authorList>
            <person name="Goeker M."/>
        </authorList>
    </citation>
    <scope>NUCLEOTIDE SEQUENCE [LARGE SCALE GENOMIC DNA]</scope>
    <source>
        <strain evidence="1 2">DSM 103733</strain>
    </source>
</reference>
<proteinExistence type="predicted"/>
<organism evidence="1 2">
    <name type="scientific">Silvibacterium bohemicum</name>
    <dbReference type="NCBI Taxonomy" id="1577686"/>
    <lineage>
        <taxon>Bacteria</taxon>
        <taxon>Pseudomonadati</taxon>
        <taxon>Acidobacteriota</taxon>
        <taxon>Terriglobia</taxon>
        <taxon>Terriglobales</taxon>
        <taxon>Acidobacteriaceae</taxon>
        <taxon>Silvibacterium</taxon>
    </lineage>
</organism>